<name>A0A369K8A9_HYPMA</name>
<feature type="region of interest" description="Disordered" evidence="1">
    <location>
        <begin position="244"/>
        <end position="264"/>
    </location>
</feature>
<comment type="caution">
    <text evidence="2">The sequence shown here is derived from an EMBL/GenBank/DDBJ whole genome shotgun (WGS) entry which is preliminary data.</text>
</comment>
<dbReference type="Proteomes" id="UP000076154">
    <property type="component" value="Unassembled WGS sequence"/>
</dbReference>
<feature type="region of interest" description="Disordered" evidence="1">
    <location>
        <begin position="74"/>
        <end position="150"/>
    </location>
</feature>
<dbReference type="OrthoDB" id="3269550at2759"/>
<feature type="compositionally biased region" description="Polar residues" evidence="1">
    <location>
        <begin position="190"/>
        <end position="211"/>
    </location>
</feature>
<dbReference type="EMBL" id="LUEZ02000010">
    <property type="protein sequence ID" value="RDB29087.1"/>
    <property type="molecule type" value="Genomic_DNA"/>
</dbReference>
<organism evidence="2 3">
    <name type="scientific">Hypsizygus marmoreus</name>
    <name type="common">White beech mushroom</name>
    <name type="synonym">Agaricus marmoreus</name>
    <dbReference type="NCBI Taxonomy" id="39966"/>
    <lineage>
        <taxon>Eukaryota</taxon>
        <taxon>Fungi</taxon>
        <taxon>Dikarya</taxon>
        <taxon>Basidiomycota</taxon>
        <taxon>Agaricomycotina</taxon>
        <taxon>Agaricomycetes</taxon>
        <taxon>Agaricomycetidae</taxon>
        <taxon>Agaricales</taxon>
        <taxon>Tricholomatineae</taxon>
        <taxon>Lyophyllaceae</taxon>
        <taxon>Hypsizygus</taxon>
    </lineage>
</organism>
<evidence type="ECO:0000256" key="1">
    <source>
        <dbReference type="SAM" id="MobiDB-lite"/>
    </source>
</evidence>
<sequence>MAIMGTRPEQTQFSSLLQLVSSSHNLSQPDFKSMEDVLNLEDLSTTSSDSAVSSTTHSCNSPLLRSTSVQVRGELRSGARDVSAVRRLQKPKHQDNRRGNPKQLHGASFSFDHLGPLRSQNFQRSTPSIPPLPIEPSSCRDNAPIPESTEADHVPHSILQTSSKTPHITPKLIAHDSNIDADTIIKAPSLLNSPPTTPRSPSFATDVSNQSPRAMNSYARRKSLDMGPALMQAGIRRLKRSSSMWATSSAQSTNAEGGATGQDVGSFRATTQMNEKQKLINVRRARKLAKVFGSQAPPNMIHGTEDEPHLSVDRRDSISIILSNEALPHLQPHAEPIASASSEARHPSASRSSLDQLDDITLVPSSDTIMSDGAEIPSMISPVSMSTFRERRRRAAKLTQFFGVDYQELVPTITQKIGSFPTNYEMENRPPTVEVDVKVAGRRFWSFSDGRQMKTAEVADVIDQLRGLRAA</sequence>
<evidence type="ECO:0000313" key="2">
    <source>
        <dbReference type="EMBL" id="RDB29087.1"/>
    </source>
</evidence>
<accession>A0A369K8A9</accession>
<feature type="region of interest" description="Disordered" evidence="1">
    <location>
        <begin position="189"/>
        <end position="211"/>
    </location>
</feature>
<keyword evidence="3" id="KW-1185">Reference proteome</keyword>
<dbReference type="AlphaFoldDB" id="A0A369K8A9"/>
<dbReference type="InParanoid" id="A0A369K8A9"/>
<evidence type="ECO:0000313" key="3">
    <source>
        <dbReference type="Proteomes" id="UP000076154"/>
    </source>
</evidence>
<feature type="region of interest" description="Disordered" evidence="1">
    <location>
        <begin position="338"/>
        <end position="357"/>
    </location>
</feature>
<proteinExistence type="predicted"/>
<protein>
    <submittedName>
        <fullName evidence="2">Uncharacterized protein</fullName>
    </submittedName>
</protein>
<feature type="compositionally biased region" description="Low complexity" evidence="1">
    <location>
        <begin position="244"/>
        <end position="253"/>
    </location>
</feature>
<reference evidence="2" key="1">
    <citation type="submission" date="2018-04" db="EMBL/GenBank/DDBJ databases">
        <title>Whole genome sequencing of Hypsizygus marmoreus.</title>
        <authorList>
            <person name="Choi I.-G."/>
            <person name="Min B."/>
            <person name="Kim J.-G."/>
            <person name="Kim S."/>
            <person name="Oh Y.-L."/>
            <person name="Kong W.-S."/>
            <person name="Park H."/>
            <person name="Jeong J."/>
            <person name="Song E.-S."/>
        </authorList>
    </citation>
    <scope>NUCLEOTIDE SEQUENCE [LARGE SCALE GENOMIC DNA]</scope>
    <source>
        <strain evidence="2">51987-8</strain>
    </source>
</reference>
<dbReference type="STRING" id="39966.A0A369K8A9"/>
<gene>
    <name evidence="2" type="ORF">Hypma_015357</name>
</gene>